<feature type="non-terminal residue" evidence="1">
    <location>
        <position position="121"/>
    </location>
</feature>
<comment type="caution">
    <text evidence="1">The sequence shown here is derived from an EMBL/GenBank/DDBJ whole genome shotgun (WGS) entry which is preliminary data.</text>
</comment>
<accession>A0AAV5SYU9</accession>
<evidence type="ECO:0000313" key="1">
    <source>
        <dbReference type="EMBL" id="GMS85798.1"/>
    </source>
</evidence>
<proteinExistence type="predicted"/>
<keyword evidence="2" id="KW-1185">Reference proteome</keyword>
<dbReference type="AlphaFoldDB" id="A0AAV5SYU9"/>
<dbReference type="EMBL" id="BTSX01000002">
    <property type="protein sequence ID" value="GMS85798.1"/>
    <property type="molecule type" value="Genomic_DNA"/>
</dbReference>
<reference evidence="1" key="1">
    <citation type="submission" date="2023-10" db="EMBL/GenBank/DDBJ databases">
        <title>Genome assembly of Pristionchus species.</title>
        <authorList>
            <person name="Yoshida K."/>
            <person name="Sommer R.J."/>
        </authorList>
    </citation>
    <scope>NUCLEOTIDE SEQUENCE</scope>
    <source>
        <strain evidence="1">RS0144</strain>
    </source>
</reference>
<dbReference type="Proteomes" id="UP001432027">
    <property type="component" value="Unassembled WGS sequence"/>
</dbReference>
<evidence type="ECO:0000313" key="2">
    <source>
        <dbReference type="Proteomes" id="UP001432027"/>
    </source>
</evidence>
<name>A0AAV5SYU9_9BILA</name>
<protein>
    <submittedName>
        <fullName evidence="1">Uncharacterized protein</fullName>
    </submittedName>
</protein>
<sequence>RLLQAFDDLHSNFIDGRISTHWLLPCLLPLLRSAAVAMKDKEDGIVGVRKKRSLADTEAKIAEATSPLLLQIEEEKSRNQQLDADKSNLQYTLDLTEVTMKTLEDRINQLAGVEKELANLK</sequence>
<organism evidence="1 2">
    <name type="scientific">Pristionchus entomophagus</name>
    <dbReference type="NCBI Taxonomy" id="358040"/>
    <lineage>
        <taxon>Eukaryota</taxon>
        <taxon>Metazoa</taxon>
        <taxon>Ecdysozoa</taxon>
        <taxon>Nematoda</taxon>
        <taxon>Chromadorea</taxon>
        <taxon>Rhabditida</taxon>
        <taxon>Rhabditina</taxon>
        <taxon>Diplogasteromorpha</taxon>
        <taxon>Diplogasteroidea</taxon>
        <taxon>Neodiplogasteridae</taxon>
        <taxon>Pristionchus</taxon>
    </lineage>
</organism>
<gene>
    <name evidence="1" type="ORF">PENTCL1PPCAC_7974</name>
</gene>
<feature type="non-terminal residue" evidence="1">
    <location>
        <position position="1"/>
    </location>
</feature>